<gene>
    <name evidence="1" type="primary">pol_356</name>
    <name evidence="1" type="ORF">TNIN_66941</name>
</gene>
<evidence type="ECO:0000313" key="2">
    <source>
        <dbReference type="Proteomes" id="UP000886998"/>
    </source>
</evidence>
<organism evidence="1 2">
    <name type="scientific">Trichonephila inaurata madagascariensis</name>
    <dbReference type="NCBI Taxonomy" id="2747483"/>
    <lineage>
        <taxon>Eukaryota</taxon>
        <taxon>Metazoa</taxon>
        <taxon>Ecdysozoa</taxon>
        <taxon>Arthropoda</taxon>
        <taxon>Chelicerata</taxon>
        <taxon>Arachnida</taxon>
        <taxon>Araneae</taxon>
        <taxon>Araneomorphae</taxon>
        <taxon>Entelegynae</taxon>
        <taxon>Araneoidea</taxon>
        <taxon>Nephilidae</taxon>
        <taxon>Trichonephila</taxon>
        <taxon>Trichonephila inaurata</taxon>
    </lineage>
</organism>
<proteinExistence type="predicted"/>
<dbReference type="OrthoDB" id="6432309at2759"/>
<accession>A0A8X6YGZ7</accession>
<name>A0A8X6YGZ7_9ARAC</name>
<dbReference type="EMBL" id="BMAV01019653">
    <property type="protein sequence ID" value="GFY72775.1"/>
    <property type="molecule type" value="Genomic_DNA"/>
</dbReference>
<evidence type="ECO:0000313" key="1">
    <source>
        <dbReference type="EMBL" id="GFY72775.1"/>
    </source>
</evidence>
<comment type="caution">
    <text evidence="1">The sequence shown here is derived from an EMBL/GenBank/DDBJ whole genome shotgun (WGS) entry which is preliminary data.</text>
</comment>
<reference evidence="1" key="1">
    <citation type="submission" date="2020-08" db="EMBL/GenBank/DDBJ databases">
        <title>Multicomponent nature underlies the extraordinary mechanical properties of spider dragline silk.</title>
        <authorList>
            <person name="Kono N."/>
            <person name="Nakamura H."/>
            <person name="Mori M."/>
            <person name="Yoshida Y."/>
            <person name="Ohtoshi R."/>
            <person name="Malay A.D."/>
            <person name="Moran D.A.P."/>
            <person name="Tomita M."/>
            <person name="Numata K."/>
            <person name="Arakawa K."/>
        </authorList>
    </citation>
    <scope>NUCLEOTIDE SEQUENCE</scope>
</reference>
<feature type="non-terminal residue" evidence="1">
    <location>
        <position position="1"/>
    </location>
</feature>
<protein>
    <submittedName>
        <fullName evidence="1">Retrovirus-related Pol polyprotein from transposon 17.6</fullName>
    </submittedName>
</protein>
<sequence length="14" mass="1787">IMLHRLIFLEQMDK</sequence>
<keyword evidence="2" id="KW-1185">Reference proteome</keyword>
<dbReference type="Proteomes" id="UP000886998">
    <property type="component" value="Unassembled WGS sequence"/>
</dbReference>